<reference evidence="3 4" key="1">
    <citation type="submission" date="2018-12" db="EMBL/GenBank/DDBJ databases">
        <authorList>
            <consortium name="Pathogen Informatics"/>
        </authorList>
    </citation>
    <scope>NUCLEOTIDE SEQUENCE [LARGE SCALE GENOMIC DNA]</scope>
    <source>
        <strain evidence="3 4">NCTC11214</strain>
    </source>
</reference>
<organism evidence="3 4">
    <name type="scientific">Serratia odorifera</name>
    <dbReference type="NCBI Taxonomy" id="618"/>
    <lineage>
        <taxon>Bacteria</taxon>
        <taxon>Pseudomonadati</taxon>
        <taxon>Pseudomonadota</taxon>
        <taxon>Gammaproteobacteria</taxon>
        <taxon>Enterobacterales</taxon>
        <taxon>Yersiniaceae</taxon>
        <taxon>Serratia</taxon>
    </lineage>
</organism>
<protein>
    <recommendedName>
        <fullName evidence="2">Glycogen phosphorylase</fullName>
    </recommendedName>
</protein>
<dbReference type="GO" id="GO:0008184">
    <property type="term" value="F:glycogen phosphorylase activity"/>
    <property type="evidence" value="ECO:0007669"/>
    <property type="project" value="InterPro"/>
</dbReference>
<keyword evidence="3" id="KW-0328">Glycosyltransferase</keyword>
<dbReference type="GO" id="GO:0005980">
    <property type="term" value="P:glycogen catabolic process"/>
    <property type="evidence" value="ECO:0007669"/>
    <property type="project" value="TreeGrafter"/>
</dbReference>
<proteinExistence type="inferred from homology"/>
<dbReference type="InterPro" id="IPR000811">
    <property type="entry name" value="Glyco_trans_35"/>
</dbReference>
<dbReference type="GO" id="GO:0005737">
    <property type="term" value="C:cytoplasm"/>
    <property type="evidence" value="ECO:0007669"/>
    <property type="project" value="TreeGrafter"/>
</dbReference>
<dbReference type="Proteomes" id="UP000281391">
    <property type="component" value="Chromosome"/>
</dbReference>
<evidence type="ECO:0000313" key="4">
    <source>
        <dbReference type="Proteomes" id="UP000281391"/>
    </source>
</evidence>
<dbReference type="PANTHER" id="PTHR11468">
    <property type="entry name" value="GLYCOGEN PHOSPHORYLASE"/>
    <property type="match status" value="1"/>
</dbReference>
<dbReference type="SUPFAM" id="SSF53756">
    <property type="entry name" value="UDP-Glycosyltransferase/glycogen phosphorylase"/>
    <property type="match status" value="1"/>
</dbReference>
<dbReference type="EMBL" id="LR134117">
    <property type="protein sequence ID" value="VDZ54430.1"/>
    <property type="molecule type" value="Genomic_DNA"/>
</dbReference>
<accession>A0A3S4DF09</accession>
<dbReference type="AlphaFoldDB" id="A0A3S4DF09"/>
<dbReference type="KEGG" id="sof:NCTC11214_01403"/>
<dbReference type="GO" id="GO:0030170">
    <property type="term" value="F:pyridoxal phosphate binding"/>
    <property type="evidence" value="ECO:0007669"/>
    <property type="project" value="TreeGrafter"/>
</dbReference>
<gene>
    <name evidence="3" type="primary">malP_4</name>
    <name evidence="3" type="ORF">NCTC11214_01403</name>
</gene>
<keyword evidence="3" id="KW-0808">Transferase</keyword>
<comment type="similarity">
    <text evidence="1">Belongs to the glycogen phosphorylase family.</text>
</comment>
<name>A0A3S4DF09_SEROD</name>
<dbReference type="PANTHER" id="PTHR11468:SF3">
    <property type="entry name" value="GLYCOGEN PHOSPHORYLASE, LIVER FORM"/>
    <property type="match status" value="1"/>
</dbReference>
<sequence length="128" mass="14357">MTSPFSYTSPTVSVEALKHSIAYKLMFIIGKDPAIATQHDWLNAALFAVRDRMVERWLRSNRAQLSQDVRQVYYLSMEFLLGRTLSNALLSMGIYQDLQDALEEMGLSLGELLEEENDPGLATAAWGG</sequence>
<evidence type="ECO:0000256" key="2">
    <source>
        <dbReference type="ARBA" id="ARBA00071937"/>
    </source>
</evidence>
<evidence type="ECO:0000256" key="1">
    <source>
        <dbReference type="ARBA" id="ARBA00006047"/>
    </source>
</evidence>
<evidence type="ECO:0000313" key="3">
    <source>
        <dbReference type="EMBL" id="VDZ54430.1"/>
    </source>
</evidence>
<dbReference type="Gene3D" id="3.40.50.2000">
    <property type="entry name" value="Glycogen Phosphorylase B"/>
    <property type="match status" value="1"/>
</dbReference>